<name>A0A5D3FA56_9ACTN</name>
<protein>
    <submittedName>
        <fullName evidence="2">Uncharacterized protein</fullName>
    </submittedName>
</protein>
<dbReference type="AlphaFoldDB" id="A0A5D3FA56"/>
<comment type="caution">
    <text evidence="2">The sequence shown here is derived from an EMBL/GenBank/DDBJ whole genome shotgun (WGS) entry which is preliminary data.</text>
</comment>
<reference evidence="2 3" key="1">
    <citation type="submission" date="2019-08" db="EMBL/GenBank/DDBJ databases">
        <title>Actinomadura sp. nov. CYP1-5 isolated from mountain soil.</title>
        <authorList>
            <person name="Songsumanus A."/>
            <person name="Kuncharoen N."/>
            <person name="Kudo T."/>
            <person name="Yuki M."/>
            <person name="Igarashi Y."/>
            <person name="Tanasupawat S."/>
        </authorList>
    </citation>
    <scope>NUCLEOTIDE SEQUENCE [LARGE SCALE GENOMIC DNA]</scope>
    <source>
        <strain evidence="2 3">CYP1-5</strain>
    </source>
</reference>
<dbReference type="RefSeq" id="WP_148765626.1">
    <property type="nucleotide sequence ID" value="NZ_VSRQ01000007.1"/>
</dbReference>
<dbReference type="EMBL" id="VSRQ01000007">
    <property type="protein sequence ID" value="TYK45201.1"/>
    <property type="molecule type" value="Genomic_DNA"/>
</dbReference>
<feature type="coiled-coil region" evidence="1">
    <location>
        <begin position="118"/>
        <end position="152"/>
    </location>
</feature>
<keyword evidence="1" id="KW-0175">Coiled coil</keyword>
<gene>
    <name evidence="2" type="ORF">FXF68_31480</name>
</gene>
<organism evidence="2 3">
    <name type="scientific">Actinomadura decatromicini</name>
    <dbReference type="NCBI Taxonomy" id="2604572"/>
    <lineage>
        <taxon>Bacteria</taxon>
        <taxon>Bacillati</taxon>
        <taxon>Actinomycetota</taxon>
        <taxon>Actinomycetes</taxon>
        <taxon>Streptosporangiales</taxon>
        <taxon>Thermomonosporaceae</taxon>
        <taxon>Actinomadura</taxon>
    </lineage>
</organism>
<accession>A0A5D3FA56</accession>
<evidence type="ECO:0000313" key="3">
    <source>
        <dbReference type="Proteomes" id="UP000323505"/>
    </source>
</evidence>
<proteinExistence type="predicted"/>
<evidence type="ECO:0000256" key="1">
    <source>
        <dbReference type="SAM" id="Coils"/>
    </source>
</evidence>
<dbReference type="Proteomes" id="UP000323505">
    <property type="component" value="Unassembled WGS sequence"/>
</dbReference>
<sequence length="184" mass="21142">MKPFEPKGDLPEWRLIYQRVSALDEGTVLTYDDLDEILGRDFRDDRSPVYRCISELEKCDHRTLATVRGSGYRIAAANEHERLAVGHHRRSRKQMRKAVSKAASADRSKLTPEERKRIDGLEMSLRQHADMIRRLEARDEQRQAEIKALRRDTSADVAEISERVDRLAELLERHGVTAPSNPAA</sequence>
<keyword evidence="3" id="KW-1185">Reference proteome</keyword>
<evidence type="ECO:0000313" key="2">
    <source>
        <dbReference type="EMBL" id="TYK45201.1"/>
    </source>
</evidence>